<evidence type="ECO:0000256" key="13">
    <source>
        <dbReference type="ARBA" id="ARBA00023136"/>
    </source>
</evidence>
<evidence type="ECO:0000256" key="16">
    <source>
        <dbReference type="RuleBase" id="RU003651"/>
    </source>
</evidence>
<dbReference type="InterPro" id="IPR041569">
    <property type="entry name" value="AAA_lid_3"/>
</dbReference>
<keyword evidence="4 15" id="KW-0645">Protease</keyword>
<keyword evidence="20" id="KW-1185">Reference proteome</keyword>
<feature type="region of interest" description="Disordered" evidence="17">
    <location>
        <begin position="651"/>
        <end position="679"/>
    </location>
</feature>
<feature type="active site" evidence="15">
    <location>
        <position position="477"/>
    </location>
</feature>
<evidence type="ECO:0000256" key="1">
    <source>
        <dbReference type="ARBA" id="ARBA00004370"/>
    </source>
</evidence>
<dbReference type="SMART" id="SM00382">
    <property type="entry name" value="AAA"/>
    <property type="match status" value="1"/>
</dbReference>
<comment type="subcellular location">
    <subcellularLocation>
        <location evidence="15">Cell membrane</location>
        <topology evidence="15">Multi-pass membrane protein</topology>
        <orientation evidence="15">Cytoplasmic side</orientation>
    </subcellularLocation>
    <subcellularLocation>
        <location evidence="1">Membrane</location>
    </subcellularLocation>
</comment>
<dbReference type="Pfam" id="PF01434">
    <property type="entry name" value="Peptidase_M41"/>
    <property type="match status" value="1"/>
</dbReference>
<keyword evidence="9 15" id="KW-0862">Zinc</keyword>
<dbReference type="GO" id="GO:0005524">
    <property type="term" value="F:ATP binding"/>
    <property type="evidence" value="ECO:0007669"/>
    <property type="project" value="UniProtKB-UniRule"/>
</dbReference>
<dbReference type="InterPro" id="IPR003959">
    <property type="entry name" value="ATPase_AAA_core"/>
</dbReference>
<dbReference type="EC" id="3.4.24.-" evidence="15"/>
<sequence>MSSSPEPTSNRPQDNDPKKPQRDPGWGGTPVPPRGNLFQFVLFISLGLAFIAFFVFSQLRTPRVIPFTQLQTLIQNGEVERLDVRGNVDLLGKLRDDASALAKEFKIEQGRFRVLLPPGENQYPFLRELLALDETYRKAHPEVPELIIDQQADYSEWGRFVIMILISTAVLLLFLFLFILPRMRDSMGGNVANTFTKSPAKRYQKTEESGRSTFKDVAGMDNAKAELQEIVEYLREPQRFEKLGAEIPKGVLLVGPPGTGKTLLARAVAGEAGVPFFSVNGSEFIQMFVGVGASRVRDLFRNAKENAPCLLFIDEIDAVGRMRGAGVGGGSDEREQTLNQILSEMDGFTPNETVIVLAATNRPDVLDSALLRPGRFDRHITIDRPTWKGRLEILKVHVRNKPLADDVDLESIAKQMTGMTGADLRNLANEAALLATRANQEKITNADFERAADRVRLGPKREEILSQENKRQIAVHEAGHAIASWFQPEAMPPSRVSIIPRGQALGVNIPAIDEDRHHYGADFFRAQLVFIMGGRAADRLMYQQAFAGHSNDLKQATRIARAMVAQYGMSQRIGPISLRIGEEHVFLGKEIQEARDFSEGTASLIDEEVMRILREADERAFELMTQHRRELEALVDALMEQEELSEIDLERILQKRPQSSNGSEQSRNGVAASASENRD</sequence>
<comment type="similarity">
    <text evidence="2 15">In the C-terminal section; belongs to the peptidase M41 family.</text>
</comment>
<dbReference type="Gene3D" id="1.10.8.60">
    <property type="match status" value="1"/>
</dbReference>
<feature type="compositionally biased region" description="Polar residues" evidence="17">
    <location>
        <begin position="1"/>
        <end position="12"/>
    </location>
</feature>
<name>A0A6C2YQN0_9BACT</name>
<dbReference type="SUPFAM" id="SSF52540">
    <property type="entry name" value="P-loop containing nucleoside triphosphate hydrolases"/>
    <property type="match status" value="1"/>
</dbReference>
<dbReference type="GO" id="GO:0005886">
    <property type="term" value="C:plasma membrane"/>
    <property type="evidence" value="ECO:0007669"/>
    <property type="project" value="UniProtKB-SubCell"/>
</dbReference>
<keyword evidence="10 15" id="KW-0067">ATP-binding</keyword>
<dbReference type="EMBL" id="LR586016">
    <property type="protein sequence ID" value="VIP03192.1"/>
    <property type="molecule type" value="Genomic_DNA"/>
</dbReference>
<feature type="binding site" evidence="15">
    <location>
        <position position="480"/>
    </location>
    <ligand>
        <name>Zn(2+)</name>
        <dbReference type="ChEBI" id="CHEBI:29105"/>
        <note>catalytic</note>
    </ligand>
</feature>
<dbReference type="Pfam" id="PF17862">
    <property type="entry name" value="AAA_lid_3"/>
    <property type="match status" value="1"/>
</dbReference>
<organism evidence="19">
    <name type="scientific">Tuwongella immobilis</name>
    <dbReference type="NCBI Taxonomy" id="692036"/>
    <lineage>
        <taxon>Bacteria</taxon>
        <taxon>Pseudomonadati</taxon>
        <taxon>Planctomycetota</taxon>
        <taxon>Planctomycetia</taxon>
        <taxon>Gemmatales</taxon>
        <taxon>Gemmataceae</taxon>
        <taxon>Tuwongella</taxon>
    </lineage>
</organism>
<dbReference type="InterPro" id="IPR027417">
    <property type="entry name" value="P-loop_NTPase"/>
</dbReference>
<comment type="similarity">
    <text evidence="14 15">In the central section; belongs to the AAA ATPase family.</text>
</comment>
<dbReference type="SUPFAM" id="SSF140990">
    <property type="entry name" value="FtsH protease domain-like"/>
    <property type="match status" value="1"/>
</dbReference>
<dbReference type="InterPro" id="IPR037219">
    <property type="entry name" value="Peptidase_M41-like"/>
</dbReference>
<dbReference type="FunFam" id="1.10.8.60:FF:000001">
    <property type="entry name" value="ATP-dependent zinc metalloprotease FtsH"/>
    <property type="match status" value="1"/>
</dbReference>
<dbReference type="CDD" id="cd19501">
    <property type="entry name" value="RecA-like_FtsH"/>
    <property type="match status" value="1"/>
</dbReference>
<feature type="binding site" evidence="15">
    <location>
        <position position="476"/>
    </location>
    <ligand>
        <name>Zn(2+)</name>
        <dbReference type="ChEBI" id="CHEBI:29105"/>
        <note>catalytic</note>
    </ligand>
</feature>
<keyword evidence="5 15" id="KW-0812">Transmembrane</keyword>
<proteinExistence type="inferred from homology"/>
<dbReference type="Pfam" id="PF00004">
    <property type="entry name" value="AAA"/>
    <property type="match status" value="1"/>
</dbReference>
<evidence type="ECO:0000256" key="6">
    <source>
        <dbReference type="ARBA" id="ARBA00022723"/>
    </source>
</evidence>
<dbReference type="InterPro" id="IPR005936">
    <property type="entry name" value="FtsH"/>
</dbReference>
<dbReference type="Gene3D" id="3.40.50.300">
    <property type="entry name" value="P-loop containing nucleotide triphosphate hydrolases"/>
    <property type="match status" value="1"/>
</dbReference>
<dbReference type="Pfam" id="PF06480">
    <property type="entry name" value="FtsH_ext"/>
    <property type="match status" value="1"/>
</dbReference>
<comment type="cofactor">
    <cofactor evidence="15">
        <name>Zn(2+)</name>
        <dbReference type="ChEBI" id="CHEBI:29105"/>
    </cofactor>
    <text evidence="15">Binds 1 zinc ion per subunit.</text>
</comment>
<evidence type="ECO:0000313" key="20">
    <source>
        <dbReference type="Proteomes" id="UP000464378"/>
    </source>
</evidence>
<keyword evidence="19" id="KW-0131">Cell cycle</keyword>
<comment type="function">
    <text evidence="15">Acts as a processive, ATP-dependent zinc metallopeptidase for both cytoplasmic and membrane proteins. Plays a role in the quality control of integral membrane proteins.</text>
</comment>
<evidence type="ECO:0000256" key="9">
    <source>
        <dbReference type="ARBA" id="ARBA00022833"/>
    </source>
</evidence>
<keyword evidence="8 15" id="KW-0378">Hydrolase</keyword>
<evidence type="ECO:0000256" key="5">
    <source>
        <dbReference type="ARBA" id="ARBA00022692"/>
    </source>
</evidence>
<dbReference type="InParanoid" id="A0A6C2YQN0"/>
<feature type="transmembrane region" description="Helical" evidence="15">
    <location>
        <begin position="37"/>
        <end position="56"/>
    </location>
</feature>
<dbReference type="RefSeq" id="WP_162658282.1">
    <property type="nucleotide sequence ID" value="NZ_LR593887.1"/>
</dbReference>
<feature type="compositionally biased region" description="Basic and acidic residues" evidence="17">
    <location>
        <begin position="13"/>
        <end position="22"/>
    </location>
</feature>
<keyword evidence="6 15" id="KW-0479">Metal-binding</keyword>
<evidence type="ECO:0000256" key="2">
    <source>
        <dbReference type="ARBA" id="ARBA00010044"/>
    </source>
</evidence>
<dbReference type="FunFam" id="3.40.50.300:FF:000001">
    <property type="entry name" value="ATP-dependent zinc metalloprotease FtsH"/>
    <property type="match status" value="1"/>
</dbReference>
<comment type="subunit">
    <text evidence="15">Homohexamer.</text>
</comment>
<dbReference type="InterPro" id="IPR000642">
    <property type="entry name" value="Peptidase_M41"/>
</dbReference>
<protein>
    <recommendedName>
        <fullName evidence="15">ATP-dependent zinc metalloprotease FtsH</fullName>
        <ecNumber evidence="15">3.4.24.-</ecNumber>
    </recommendedName>
</protein>
<evidence type="ECO:0000256" key="11">
    <source>
        <dbReference type="ARBA" id="ARBA00022989"/>
    </source>
</evidence>
<feature type="compositionally biased region" description="Polar residues" evidence="17">
    <location>
        <begin position="656"/>
        <end position="668"/>
    </location>
</feature>
<dbReference type="EMBL" id="LR593887">
    <property type="protein sequence ID" value="VTS03663.1"/>
    <property type="molecule type" value="Genomic_DNA"/>
</dbReference>
<evidence type="ECO:0000313" key="19">
    <source>
        <dbReference type="EMBL" id="VIP03192.1"/>
    </source>
</evidence>
<gene>
    <name evidence="15" type="primary">ftsH</name>
    <name evidence="19" type="ORF">GMBLW1_07680</name>
</gene>
<accession>A0A6C2YQN0</accession>
<dbReference type="GO" id="GO:0004222">
    <property type="term" value="F:metalloendopeptidase activity"/>
    <property type="evidence" value="ECO:0007669"/>
    <property type="project" value="InterPro"/>
</dbReference>
<dbReference type="GO" id="GO:0051301">
    <property type="term" value="P:cell division"/>
    <property type="evidence" value="ECO:0007669"/>
    <property type="project" value="UniProtKB-KW"/>
</dbReference>
<feature type="binding site" evidence="15">
    <location>
        <begin position="255"/>
        <end position="262"/>
    </location>
    <ligand>
        <name>ATP</name>
        <dbReference type="ChEBI" id="CHEBI:30616"/>
    </ligand>
</feature>
<evidence type="ECO:0000256" key="3">
    <source>
        <dbReference type="ARBA" id="ARBA00022475"/>
    </source>
</evidence>
<evidence type="ECO:0000256" key="17">
    <source>
        <dbReference type="SAM" id="MobiDB-lite"/>
    </source>
</evidence>
<feature type="domain" description="AAA+ ATPase" evidence="18">
    <location>
        <begin position="247"/>
        <end position="386"/>
    </location>
</feature>
<keyword evidence="11 15" id="KW-1133">Transmembrane helix</keyword>
<dbReference type="GO" id="GO:0008270">
    <property type="term" value="F:zinc ion binding"/>
    <property type="evidence" value="ECO:0007669"/>
    <property type="project" value="UniProtKB-UniRule"/>
</dbReference>
<dbReference type="InterPro" id="IPR011546">
    <property type="entry name" value="Pept_M41_FtsH_extracell"/>
</dbReference>
<evidence type="ECO:0000256" key="8">
    <source>
        <dbReference type="ARBA" id="ARBA00022801"/>
    </source>
</evidence>
<dbReference type="PROSITE" id="PS00674">
    <property type="entry name" value="AAA"/>
    <property type="match status" value="1"/>
</dbReference>
<evidence type="ECO:0000256" key="7">
    <source>
        <dbReference type="ARBA" id="ARBA00022741"/>
    </source>
</evidence>
<dbReference type="InterPro" id="IPR003593">
    <property type="entry name" value="AAA+_ATPase"/>
</dbReference>
<dbReference type="AlphaFoldDB" id="A0A6C2YQN0"/>
<dbReference type="FunFam" id="1.20.58.760:FF:000001">
    <property type="entry name" value="ATP-dependent zinc metalloprotease FtsH"/>
    <property type="match status" value="1"/>
</dbReference>
<reference evidence="19" key="1">
    <citation type="submission" date="2019-04" db="EMBL/GenBank/DDBJ databases">
        <authorList>
            <consortium name="Science for Life Laboratories"/>
        </authorList>
    </citation>
    <scope>NUCLEOTIDE SEQUENCE</scope>
    <source>
        <strain evidence="19">MBLW1</strain>
    </source>
</reference>
<evidence type="ECO:0000259" key="18">
    <source>
        <dbReference type="SMART" id="SM00382"/>
    </source>
</evidence>
<evidence type="ECO:0000256" key="14">
    <source>
        <dbReference type="ARBA" id="ARBA00061570"/>
    </source>
</evidence>
<keyword evidence="7 15" id="KW-0547">Nucleotide-binding</keyword>
<dbReference type="HAMAP" id="MF_01458">
    <property type="entry name" value="FtsH"/>
    <property type="match status" value="1"/>
</dbReference>
<feature type="transmembrane region" description="Helical" evidence="15">
    <location>
        <begin position="160"/>
        <end position="180"/>
    </location>
</feature>
<dbReference type="GO" id="GO:0006508">
    <property type="term" value="P:proteolysis"/>
    <property type="evidence" value="ECO:0007669"/>
    <property type="project" value="UniProtKB-KW"/>
</dbReference>
<dbReference type="NCBIfam" id="TIGR01241">
    <property type="entry name" value="FtsH_fam"/>
    <property type="match status" value="1"/>
</dbReference>
<feature type="binding site" evidence="15">
    <location>
        <position position="552"/>
    </location>
    <ligand>
        <name>Zn(2+)</name>
        <dbReference type="ChEBI" id="CHEBI:29105"/>
        <note>catalytic</note>
    </ligand>
</feature>
<dbReference type="PANTHER" id="PTHR23076:SF97">
    <property type="entry name" value="ATP-DEPENDENT ZINC METALLOPROTEASE YME1L1"/>
    <property type="match status" value="1"/>
</dbReference>
<keyword evidence="13 15" id="KW-0472">Membrane</keyword>
<evidence type="ECO:0000256" key="10">
    <source>
        <dbReference type="ARBA" id="ARBA00022840"/>
    </source>
</evidence>
<dbReference type="GO" id="GO:0030163">
    <property type="term" value="P:protein catabolic process"/>
    <property type="evidence" value="ECO:0007669"/>
    <property type="project" value="UniProtKB-UniRule"/>
</dbReference>
<comment type="similarity">
    <text evidence="16">Belongs to the AAA ATPase family.</text>
</comment>
<keyword evidence="12 15" id="KW-0482">Metalloprotease</keyword>
<dbReference type="InterPro" id="IPR003960">
    <property type="entry name" value="ATPase_AAA_CS"/>
</dbReference>
<dbReference type="GO" id="GO:0004176">
    <property type="term" value="F:ATP-dependent peptidase activity"/>
    <property type="evidence" value="ECO:0007669"/>
    <property type="project" value="InterPro"/>
</dbReference>
<keyword evidence="3 15" id="KW-1003">Cell membrane</keyword>
<dbReference type="Gene3D" id="1.20.58.760">
    <property type="entry name" value="Peptidase M41"/>
    <property type="match status" value="1"/>
</dbReference>
<keyword evidence="19" id="KW-0132">Cell division</keyword>
<feature type="region of interest" description="Disordered" evidence="17">
    <location>
        <begin position="1"/>
        <end position="30"/>
    </location>
</feature>
<dbReference type="Proteomes" id="UP000464378">
    <property type="component" value="Chromosome"/>
</dbReference>
<dbReference type="GO" id="GO:0016887">
    <property type="term" value="F:ATP hydrolysis activity"/>
    <property type="evidence" value="ECO:0007669"/>
    <property type="project" value="UniProtKB-UniRule"/>
</dbReference>
<dbReference type="PANTHER" id="PTHR23076">
    <property type="entry name" value="METALLOPROTEASE M41 FTSH"/>
    <property type="match status" value="1"/>
</dbReference>
<dbReference type="KEGG" id="tim:GMBLW1_07680"/>
<evidence type="ECO:0000256" key="4">
    <source>
        <dbReference type="ARBA" id="ARBA00022670"/>
    </source>
</evidence>
<evidence type="ECO:0000256" key="12">
    <source>
        <dbReference type="ARBA" id="ARBA00023049"/>
    </source>
</evidence>
<evidence type="ECO:0000256" key="15">
    <source>
        <dbReference type="HAMAP-Rule" id="MF_01458"/>
    </source>
</evidence>